<comment type="similarity">
    <text evidence="2">Belongs to the CitM (TC 2.A.11) transporter family.</text>
</comment>
<dbReference type="EMBL" id="CAEZTZ010000082">
    <property type="protein sequence ID" value="CAB4586551.1"/>
    <property type="molecule type" value="Genomic_DNA"/>
</dbReference>
<keyword evidence="5 8" id="KW-0812">Transmembrane</keyword>
<name>A0A6J6FCE2_9ZZZZ</name>
<evidence type="ECO:0000259" key="9">
    <source>
        <dbReference type="Pfam" id="PF03600"/>
    </source>
</evidence>
<gene>
    <name evidence="10" type="ORF">UFOPK1767_00678</name>
</gene>
<protein>
    <submittedName>
        <fullName evidence="10">Unannotated protein</fullName>
    </submittedName>
</protein>
<dbReference type="AlphaFoldDB" id="A0A6J6FCE2"/>
<feature type="transmembrane region" description="Helical" evidence="8">
    <location>
        <begin position="281"/>
        <end position="303"/>
    </location>
</feature>
<feature type="transmembrane region" description="Helical" evidence="8">
    <location>
        <begin position="98"/>
        <end position="124"/>
    </location>
</feature>
<evidence type="ECO:0000256" key="6">
    <source>
        <dbReference type="ARBA" id="ARBA00022989"/>
    </source>
</evidence>
<keyword evidence="6 8" id="KW-1133">Transmembrane helix</keyword>
<dbReference type="PRINTS" id="PR00758">
    <property type="entry name" value="ARSENICPUMP"/>
</dbReference>
<dbReference type="CDD" id="cd01116">
    <property type="entry name" value="P_permease"/>
    <property type="match status" value="1"/>
</dbReference>
<evidence type="ECO:0000256" key="8">
    <source>
        <dbReference type="SAM" id="Phobius"/>
    </source>
</evidence>
<evidence type="ECO:0000256" key="3">
    <source>
        <dbReference type="ARBA" id="ARBA00022448"/>
    </source>
</evidence>
<dbReference type="GO" id="GO:0005886">
    <property type="term" value="C:plasma membrane"/>
    <property type="evidence" value="ECO:0007669"/>
    <property type="project" value="UniProtKB-SubCell"/>
</dbReference>
<evidence type="ECO:0000256" key="4">
    <source>
        <dbReference type="ARBA" id="ARBA00022475"/>
    </source>
</evidence>
<feature type="transmembrane region" description="Helical" evidence="8">
    <location>
        <begin position="219"/>
        <end position="243"/>
    </location>
</feature>
<proteinExistence type="inferred from homology"/>
<feature type="transmembrane region" description="Helical" evidence="8">
    <location>
        <begin position="59"/>
        <end position="78"/>
    </location>
</feature>
<keyword evidence="7 8" id="KW-0472">Membrane</keyword>
<feature type="transmembrane region" description="Helical" evidence="8">
    <location>
        <begin position="402"/>
        <end position="423"/>
    </location>
</feature>
<evidence type="ECO:0000256" key="7">
    <source>
        <dbReference type="ARBA" id="ARBA00023136"/>
    </source>
</evidence>
<feature type="transmembrane region" description="Helical" evidence="8">
    <location>
        <begin position="175"/>
        <end position="198"/>
    </location>
</feature>
<evidence type="ECO:0000313" key="10">
    <source>
        <dbReference type="EMBL" id="CAB4586551.1"/>
    </source>
</evidence>
<keyword evidence="3" id="KW-0813">Transport</keyword>
<feature type="transmembrane region" description="Helical" evidence="8">
    <location>
        <begin position="249"/>
        <end position="269"/>
    </location>
</feature>
<feature type="transmembrane region" description="Helical" evidence="8">
    <location>
        <begin position="28"/>
        <end position="47"/>
    </location>
</feature>
<feature type="domain" description="Citrate transporter-like" evidence="9">
    <location>
        <begin position="14"/>
        <end position="368"/>
    </location>
</feature>
<organism evidence="10">
    <name type="scientific">freshwater metagenome</name>
    <dbReference type="NCBI Taxonomy" id="449393"/>
    <lineage>
        <taxon>unclassified sequences</taxon>
        <taxon>metagenomes</taxon>
        <taxon>ecological metagenomes</taxon>
    </lineage>
</organism>
<reference evidence="10" key="1">
    <citation type="submission" date="2020-05" db="EMBL/GenBank/DDBJ databases">
        <authorList>
            <person name="Chiriac C."/>
            <person name="Salcher M."/>
            <person name="Ghai R."/>
            <person name="Kavagutti S V."/>
        </authorList>
    </citation>
    <scope>NUCLEOTIDE SEQUENCE</scope>
</reference>
<dbReference type="InterPro" id="IPR051475">
    <property type="entry name" value="Diverse_Ion_Transporter"/>
</dbReference>
<feature type="transmembrane region" description="Helical" evidence="8">
    <location>
        <begin position="136"/>
        <end position="155"/>
    </location>
</feature>
<dbReference type="PANTHER" id="PTHR43568">
    <property type="entry name" value="P PROTEIN"/>
    <property type="match status" value="1"/>
</dbReference>
<dbReference type="GO" id="GO:0015105">
    <property type="term" value="F:arsenite transmembrane transporter activity"/>
    <property type="evidence" value="ECO:0007669"/>
    <property type="project" value="InterPro"/>
</dbReference>
<dbReference type="InterPro" id="IPR000802">
    <property type="entry name" value="Arsenical_pump_ArsB"/>
</dbReference>
<dbReference type="InterPro" id="IPR004680">
    <property type="entry name" value="Cit_transptr-like_dom"/>
</dbReference>
<evidence type="ECO:0000256" key="5">
    <source>
        <dbReference type="ARBA" id="ARBA00022692"/>
    </source>
</evidence>
<feature type="transmembrane region" description="Helical" evidence="8">
    <location>
        <begin position="315"/>
        <end position="333"/>
    </location>
</feature>
<keyword evidence="4" id="KW-1003">Cell membrane</keyword>
<feature type="transmembrane region" description="Helical" evidence="8">
    <location>
        <begin position="371"/>
        <end position="390"/>
    </location>
</feature>
<comment type="subcellular location">
    <subcellularLocation>
        <location evidence="1">Cell membrane</location>
        <topology evidence="1">Multi-pass membrane protein</topology>
    </subcellularLocation>
</comment>
<evidence type="ECO:0000256" key="2">
    <source>
        <dbReference type="ARBA" id="ARBA00009843"/>
    </source>
</evidence>
<evidence type="ECO:0000256" key="1">
    <source>
        <dbReference type="ARBA" id="ARBA00004651"/>
    </source>
</evidence>
<dbReference type="Pfam" id="PF03600">
    <property type="entry name" value="CitMHS"/>
    <property type="match status" value="1"/>
</dbReference>
<accession>A0A6J6FCE2</accession>
<sequence length="426" mass="44418">MLMTITVAIFVIAYILIATEKVPHYLVTSVGAIAVLVIGAVDPLTALTDHHMGIDWNVILLLFGMMLLVGGLQTTGLFEYLAAQAADVARGNPRVTLLLILGISALTSTLLPNLTIVMLIAPVAISLARTLSVSPVPFVLATIIGSNVGGAATLIGDPPNLIIGSRIGIEFMPFLAVMGPIALIGLVVTALYFVVAYRHALPNRKVDRQRAVDLDEASILRNIPTLVIGLILLAIVVGSYIAGSLAGLPPAYVALTAGVLTAIVSRAPLSNVVASVEWKTLAFFAGLFILVGALVSVGALRILSTWLISIVGTDIPTISVILLGFSGLVSGIVDNIPYVTSMIPVIADMNNALGLVEPSVLWWALATGADFGGNLTVVGASANIVGVAIAHREGVKISMWDFAKVGIPVTVLTLVATVPYFLFVLV</sequence>
<dbReference type="PANTHER" id="PTHR43568:SF1">
    <property type="entry name" value="P PROTEIN"/>
    <property type="match status" value="1"/>
</dbReference>